<dbReference type="InterPro" id="IPR008401">
    <property type="entry name" value="Apc13"/>
</dbReference>
<accession>B9WF62</accession>
<keyword evidence="2" id="KW-0132">Cell division</keyword>
<reference evidence="8 9" key="1">
    <citation type="journal article" date="2009" name="Genome Res.">
        <title>Comparative genomics of the fungal pathogens Candida dubliniensis and Candida albicans.</title>
        <authorList>
            <person name="Jackson A.P."/>
            <person name="Gamble J.A."/>
            <person name="Yeomans T."/>
            <person name="Moran G.P."/>
            <person name="Saunders D."/>
            <person name="Harris D."/>
            <person name="Aslett M."/>
            <person name="Barrell J.F."/>
            <person name="Butler G."/>
            <person name="Citiulo F."/>
            <person name="Coleman D.C."/>
            <person name="de Groot P.W.J."/>
            <person name="Goodwin T.J."/>
            <person name="Quail M.A."/>
            <person name="McQuillan J."/>
            <person name="Munro C.A."/>
            <person name="Pain A."/>
            <person name="Poulter R.T."/>
            <person name="Rajandream M.A."/>
            <person name="Renauld H."/>
            <person name="Spiering M.J."/>
            <person name="Tivey A."/>
            <person name="Gow N.A.R."/>
            <person name="Barrell B."/>
            <person name="Sullivan D.J."/>
            <person name="Berriman M."/>
        </authorList>
    </citation>
    <scope>NUCLEOTIDE SEQUENCE [LARGE SCALE GENOMIC DNA]</scope>
    <source>
        <strain evidence="9">CD36 / ATCC MYA-646 / CBS 7987 / NCPF 3949 / NRRL Y-17841</strain>
    </source>
</reference>
<evidence type="ECO:0000256" key="5">
    <source>
        <dbReference type="ARBA" id="ARBA00023306"/>
    </source>
</evidence>
<evidence type="ECO:0000256" key="4">
    <source>
        <dbReference type="ARBA" id="ARBA00022786"/>
    </source>
</evidence>
<name>B9WF62_CANDC</name>
<dbReference type="eggNOG" id="ENOG502T0MK">
    <property type="taxonomic scope" value="Eukaryota"/>
</dbReference>
<dbReference type="GO" id="GO:0005680">
    <property type="term" value="C:anaphase-promoting complex"/>
    <property type="evidence" value="ECO:0007669"/>
    <property type="project" value="InterPro"/>
</dbReference>
<feature type="compositionally biased region" description="Low complexity" evidence="6">
    <location>
        <begin position="192"/>
        <end position="206"/>
    </location>
</feature>
<dbReference type="KEGG" id="cdu:CD36_46540"/>
<evidence type="ECO:0000256" key="6">
    <source>
        <dbReference type="SAM" id="MobiDB-lite"/>
    </source>
</evidence>
<comment type="similarity">
    <text evidence="1">Belongs to the APC13 family.</text>
</comment>
<dbReference type="HOGENOM" id="CLU_1299536_0_0_1"/>
<evidence type="ECO:0000313" key="7">
    <source>
        <dbReference type="CGD" id="CAL0000163509"/>
    </source>
</evidence>
<keyword evidence="3" id="KW-0498">Mitosis</keyword>
<evidence type="ECO:0000256" key="1">
    <source>
        <dbReference type="ARBA" id="ARBA00006940"/>
    </source>
</evidence>
<evidence type="ECO:0000256" key="3">
    <source>
        <dbReference type="ARBA" id="ARBA00022776"/>
    </source>
</evidence>
<dbReference type="GeneID" id="8047803"/>
<keyword evidence="5" id="KW-0131">Cell cycle</keyword>
<gene>
    <name evidence="8" type="primary">CTA6</name>
    <name evidence="7" type="ordered locus">Cd36_46540</name>
    <name evidence="8" type="ORF">CD36_46540</name>
</gene>
<dbReference type="OrthoDB" id="4023481at2759"/>
<feature type="region of interest" description="Disordered" evidence="6">
    <location>
        <begin position="172"/>
        <end position="232"/>
    </location>
</feature>
<evidence type="ECO:0000313" key="8">
    <source>
        <dbReference type="EMBL" id="CAX42518.1"/>
    </source>
</evidence>
<organism evidence="8 9">
    <name type="scientific">Candida dubliniensis (strain CD36 / ATCC MYA-646 / CBS 7987 / NCPF 3949 / NRRL Y-17841)</name>
    <name type="common">Yeast</name>
    <dbReference type="NCBI Taxonomy" id="573826"/>
    <lineage>
        <taxon>Eukaryota</taxon>
        <taxon>Fungi</taxon>
        <taxon>Dikarya</taxon>
        <taxon>Ascomycota</taxon>
        <taxon>Saccharomycotina</taxon>
        <taxon>Pichiomycetes</taxon>
        <taxon>Debaryomycetaceae</taxon>
        <taxon>Candida/Lodderomyces clade</taxon>
        <taxon>Candida</taxon>
    </lineage>
</organism>
<dbReference type="EMBL" id="FM992691">
    <property type="protein sequence ID" value="CAX42518.1"/>
    <property type="molecule type" value="Genomic_DNA"/>
</dbReference>
<dbReference type="CGD" id="CAL0000163509">
    <property type="gene designation" value="Cd36_46540"/>
</dbReference>
<feature type="compositionally biased region" description="Polar residues" evidence="6">
    <location>
        <begin position="172"/>
        <end position="191"/>
    </location>
</feature>
<protein>
    <submittedName>
        <fullName evidence="8">Transcriptional activator, putative</fullName>
    </submittedName>
</protein>
<dbReference type="Pfam" id="PF05839">
    <property type="entry name" value="Apc13p"/>
    <property type="match status" value="1"/>
</dbReference>
<dbReference type="AlphaFoldDB" id="B9WF62"/>
<keyword evidence="9" id="KW-1185">Reference proteome</keyword>
<dbReference type="GO" id="GO:0051301">
    <property type="term" value="P:cell division"/>
    <property type="evidence" value="ECO:0007669"/>
    <property type="project" value="UniProtKB-KW"/>
</dbReference>
<dbReference type="VEuPathDB" id="FungiDB:CD36_46540"/>
<proteinExistence type="inferred from homology"/>
<keyword evidence="4" id="KW-0833">Ubl conjugation pathway</keyword>
<evidence type="ECO:0000313" key="9">
    <source>
        <dbReference type="Proteomes" id="UP000002605"/>
    </source>
</evidence>
<sequence>MYANKKKKKSKTTDKHIFVSLTMSRDGTFSYIHLDDPNKVLYIERWKDDPITYDDIETNNLVEAAVNVYPQLFAEEEEDDGILNFPSQQFGSKLYKNRRSIKQKRWMDLNIESFKSDNKNVVDKTLVPPVAGDPDLAEFLSNGYNKEEFSILQLSPGNNTVYHNSDMSLNSTSDYVGNSNNTFINMRSNSTSQQQQQQQQQSSSSQFQTPRPGRVRQVSTDKFQTPVSRIMR</sequence>
<feature type="compositionally biased region" description="Polar residues" evidence="6">
    <location>
        <begin position="217"/>
        <end position="232"/>
    </location>
</feature>
<dbReference type="RefSeq" id="XP_002420294.1">
    <property type="nucleotide sequence ID" value="XM_002420249.1"/>
</dbReference>
<dbReference type="Proteomes" id="UP000002605">
    <property type="component" value="Chromosome 4"/>
</dbReference>
<evidence type="ECO:0000256" key="2">
    <source>
        <dbReference type="ARBA" id="ARBA00022618"/>
    </source>
</evidence>